<dbReference type="Proteomes" id="UP000247409">
    <property type="component" value="Unassembled WGS sequence"/>
</dbReference>
<organism evidence="1 2">
    <name type="scientific">Gracilariopsis chorda</name>
    <dbReference type="NCBI Taxonomy" id="448386"/>
    <lineage>
        <taxon>Eukaryota</taxon>
        <taxon>Rhodophyta</taxon>
        <taxon>Florideophyceae</taxon>
        <taxon>Rhodymeniophycidae</taxon>
        <taxon>Gracilariales</taxon>
        <taxon>Gracilariaceae</taxon>
        <taxon>Gracilariopsis</taxon>
    </lineage>
</organism>
<evidence type="ECO:0000313" key="2">
    <source>
        <dbReference type="Proteomes" id="UP000247409"/>
    </source>
</evidence>
<accession>A0A2V3ITJ5</accession>
<gene>
    <name evidence="1" type="ORF">BWQ96_04739</name>
</gene>
<dbReference type="EMBL" id="NBIV01000060">
    <property type="protein sequence ID" value="PXF45441.1"/>
    <property type="molecule type" value="Genomic_DNA"/>
</dbReference>
<name>A0A2V3ITJ5_9FLOR</name>
<reference evidence="1 2" key="1">
    <citation type="journal article" date="2018" name="Mol. Biol. Evol.">
        <title>Analysis of the draft genome of the red seaweed Gracilariopsis chorda provides insights into genome size evolution in Rhodophyta.</title>
        <authorList>
            <person name="Lee J."/>
            <person name="Yang E.C."/>
            <person name="Graf L."/>
            <person name="Yang J.H."/>
            <person name="Qiu H."/>
            <person name="Zel Zion U."/>
            <person name="Chan C.X."/>
            <person name="Stephens T.G."/>
            <person name="Weber A.P.M."/>
            <person name="Boo G.H."/>
            <person name="Boo S.M."/>
            <person name="Kim K.M."/>
            <person name="Shin Y."/>
            <person name="Jung M."/>
            <person name="Lee S.J."/>
            <person name="Yim H.S."/>
            <person name="Lee J.H."/>
            <person name="Bhattacharya D."/>
            <person name="Yoon H.S."/>
        </authorList>
    </citation>
    <scope>NUCLEOTIDE SEQUENCE [LARGE SCALE GENOMIC DNA]</scope>
    <source>
        <strain evidence="1 2">SKKU-2015</strain>
        <tissue evidence="1">Whole body</tissue>
    </source>
</reference>
<protein>
    <submittedName>
        <fullName evidence="1">Uncharacterized protein</fullName>
    </submittedName>
</protein>
<evidence type="ECO:0000313" key="1">
    <source>
        <dbReference type="EMBL" id="PXF45441.1"/>
    </source>
</evidence>
<comment type="caution">
    <text evidence="1">The sequence shown here is derived from an EMBL/GenBank/DDBJ whole genome shotgun (WGS) entry which is preliminary data.</text>
</comment>
<sequence length="113" mass="12862">MYSYLQEAYLSVGSVCPFAECQQYLRKKAIWQLILSATQVKGKKNMGLTTPETSFGRIVCVNQKDTNNMVVFEEKEVLDELVDVNPKRPIGNKRGLENIRHFTAFKRGVHGIP</sequence>
<keyword evidence="2" id="KW-1185">Reference proteome</keyword>
<dbReference type="AlphaFoldDB" id="A0A2V3ITJ5"/>
<proteinExistence type="predicted"/>